<protein>
    <recommendedName>
        <fullName evidence="3">Transposase</fullName>
    </recommendedName>
</protein>
<reference evidence="1" key="1">
    <citation type="submission" date="2022-03" db="EMBL/GenBank/DDBJ databases">
        <authorList>
            <person name="Martin H S."/>
        </authorList>
    </citation>
    <scope>NUCLEOTIDE SEQUENCE</scope>
</reference>
<keyword evidence="2" id="KW-1185">Reference proteome</keyword>
<dbReference type="Proteomes" id="UP000837857">
    <property type="component" value="Chromosome 16"/>
</dbReference>
<sequence length="106" mass="12106">MSHLPYSPDLAPCDFQFPRIKHKHRGVDQGEVIYTKDGSIYLFQYLTTVDIPVPNGVTVTYVKITVTALSPPKVDYDNLYHRVTIKYSWTQISQSSYNIIVKGVKV</sequence>
<feature type="non-terminal residue" evidence="1">
    <location>
        <position position="1"/>
    </location>
</feature>
<accession>A0ABN8I517</accession>
<gene>
    <name evidence="1" type="ORF">IPOD504_LOCUS5056</name>
</gene>
<name>A0ABN8I517_9NEOP</name>
<dbReference type="EMBL" id="OW152828">
    <property type="protein sequence ID" value="CAH2045402.1"/>
    <property type="molecule type" value="Genomic_DNA"/>
</dbReference>
<proteinExistence type="predicted"/>
<evidence type="ECO:0008006" key="3">
    <source>
        <dbReference type="Google" id="ProtNLM"/>
    </source>
</evidence>
<evidence type="ECO:0000313" key="1">
    <source>
        <dbReference type="EMBL" id="CAH2045402.1"/>
    </source>
</evidence>
<evidence type="ECO:0000313" key="2">
    <source>
        <dbReference type="Proteomes" id="UP000837857"/>
    </source>
</evidence>
<organism evidence="1 2">
    <name type="scientific">Iphiclides podalirius</name>
    <name type="common">scarce swallowtail</name>
    <dbReference type="NCBI Taxonomy" id="110791"/>
    <lineage>
        <taxon>Eukaryota</taxon>
        <taxon>Metazoa</taxon>
        <taxon>Ecdysozoa</taxon>
        <taxon>Arthropoda</taxon>
        <taxon>Hexapoda</taxon>
        <taxon>Insecta</taxon>
        <taxon>Pterygota</taxon>
        <taxon>Neoptera</taxon>
        <taxon>Endopterygota</taxon>
        <taxon>Lepidoptera</taxon>
        <taxon>Glossata</taxon>
        <taxon>Ditrysia</taxon>
        <taxon>Papilionoidea</taxon>
        <taxon>Papilionidae</taxon>
        <taxon>Papilioninae</taxon>
        <taxon>Iphiclides</taxon>
    </lineage>
</organism>